<dbReference type="FunFam" id="2.40.10.10:FF:000166">
    <property type="entry name" value="Trypsin"/>
    <property type="match status" value="1"/>
</dbReference>
<dbReference type="GeneTree" id="ENSGT01020000230389"/>
<dbReference type="InterPro" id="IPR001254">
    <property type="entry name" value="Trypsin_dom"/>
</dbReference>
<dbReference type="Gene3D" id="2.40.10.10">
    <property type="entry name" value="Trypsin-like serine proteases"/>
    <property type="match status" value="2"/>
</dbReference>
<dbReference type="InterPro" id="IPR009003">
    <property type="entry name" value="Peptidase_S1_PA"/>
</dbReference>
<name>A0A8D0C9Z9_SALMN</name>
<dbReference type="PROSITE" id="PS50240">
    <property type="entry name" value="TRYPSIN_DOM"/>
    <property type="match status" value="1"/>
</dbReference>
<dbReference type="PANTHER" id="PTHR24271">
    <property type="entry name" value="KALLIKREIN-RELATED"/>
    <property type="match status" value="1"/>
</dbReference>
<dbReference type="GO" id="GO:0030141">
    <property type="term" value="C:secretory granule"/>
    <property type="evidence" value="ECO:0007669"/>
    <property type="project" value="TreeGrafter"/>
</dbReference>
<evidence type="ECO:0000259" key="3">
    <source>
        <dbReference type="PROSITE" id="PS50240"/>
    </source>
</evidence>
<dbReference type="PANTHER" id="PTHR24271:SF47">
    <property type="entry name" value="KALLIKREIN-1"/>
    <property type="match status" value="1"/>
</dbReference>
<sequence length="266" mass="29379">MWGCCQTLARCCHGGDQAWLPVFAHTNAGSWFQVRFLAPLCRHCLHDGIYSTALAGFAACEQGSVPWHASLSLESHVCSGALISAEWVLAPAQCYRRWVWLVKNHSQTHHKELQQLNLAAKLIPHEQFNNCTLDFDIMLIKLMYPADTNEFVAPIHLPSQCAPTDRPCAFADGSVSLLQCTDLPIASEATCSRAYPGRFTDRMLCAGQLDSSQETCKGDVGSPLACDGVLQGLLSWAKSCNEENHLGLYTKVCDFQDWIKFTVANN</sequence>
<evidence type="ECO:0000256" key="1">
    <source>
        <dbReference type="ARBA" id="ARBA00009228"/>
    </source>
</evidence>
<dbReference type="GO" id="GO:0005576">
    <property type="term" value="C:extracellular region"/>
    <property type="evidence" value="ECO:0007669"/>
    <property type="project" value="UniProtKB-ARBA"/>
</dbReference>
<evidence type="ECO:0000313" key="5">
    <source>
        <dbReference type="Proteomes" id="UP000694421"/>
    </source>
</evidence>
<keyword evidence="2" id="KW-1015">Disulfide bond</keyword>
<dbReference type="PRINTS" id="PR00722">
    <property type="entry name" value="CHYMOTRYPSIN"/>
</dbReference>
<dbReference type="OMA" id="CESCANI"/>
<dbReference type="Pfam" id="PF00089">
    <property type="entry name" value="Trypsin"/>
    <property type="match status" value="1"/>
</dbReference>
<dbReference type="InterPro" id="IPR001314">
    <property type="entry name" value="Peptidase_S1A"/>
</dbReference>
<reference evidence="4" key="2">
    <citation type="submission" date="2025-09" db="UniProtKB">
        <authorList>
            <consortium name="Ensembl"/>
        </authorList>
    </citation>
    <scope>IDENTIFICATION</scope>
</reference>
<dbReference type="SMART" id="SM00020">
    <property type="entry name" value="Tryp_SPc"/>
    <property type="match status" value="1"/>
</dbReference>
<dbReference type="Ensembl" id="ENSSMRT00000022661.1">
    <property type="protein sequence ID" value="ENSSMRP00000019325.1"/>
    <property type="gene ID" value="ENSSMRG00000015056.1"/>
</dbReference>
<dbReference type="AlphaFoldDB" id="A0A8D0C9Z9"/>
<organism evidence="4 5">
    <name type="scientific">Salvator merianae</name>
    <name type="common">Argentine black and white tegu</name>
    <name type="synonym">Tupinambis merianae</name>
    <dbReference type="NCBI Taxonomy" id="96440"/>
    <lineage>
        <taxon>Eukaryota</taxon>
        <taxon>Metazoa</taxon>
        <taxon>Chordata</taxon>
        <taxon>Craniata</taxon>
        <taxon>Vertebrata</taxon>
        <taxon>Euteleostomi</taxon>
        <taxon>Lepidosauria</taxon>
        <taxon>Squamata</taxon>
        <taxon>Bifurcata</taxon>
        <taxon>Unidentata</taxon>
        <taxon>Episquamata</taxon>
        <taxon>Laterata</taxon>
        <taxon>Teiioidea</taxon>
        <taxon>Teiidae</taxon>
        <taxon>Salvator</taxon>
    </lineage>
</organism>
<dbReference type="SUPFAM" id="SSF50494">
    <property type="entry name" value="Trypsin-like serine proteases"/>
    <property type="match status" value="1"/>
</dbReference>
<evidence type="ECO:0000256" key="2">
    <source>
        <dbReference type="ARBA" id="ARBA00023157"/>
    </source>
</evidence>
<reference evidence="4" key="1">
    <citation type="submission" date="2025-08" db="UniProtKB">
        <authorList>
            <consortium name="Ensembl"/>
        </authorList>
    </citation>
    <scope>IDENTIFICATION</scope>
</reference>
<feature type="domain" description="Peptidase S1" evidence="3">
    <location>
        <begin position="53"/>
        <end position="264"/>
    </location>
</feature>
<dbReference type="Proteomes" id="UP000694421">
    <property type="component" value="Unplaced"/>
</dbReference>
<protein>
    <recommendedName>
        <fullName evidence="3">Peptidase S1 domain-containing protein</fullName>
    </recommendedName>
</protein>
<evidence type="ECO:0000313" key="4">
    <source>
        <dbReference type="Ensembl" id="ENSSMRP00000019325.1"/>
    </source>
</evidence>
<comment type="similarity">
    <text evidence="1">Belongs to the peptidase S1 family. Snake venom subfamily.</text>
</comment>
<accession>A0A8D0C9Z9</accession>
<dbReference type="CDD" id="cd00190">
    <property type="entry name" value="Tryp_SPc"/>
    <property type="match status" value="1"/>
</dbReference>
<dbReference type="InterPro" id="IPR043504">
    <property type="entry name" value="Peptidase_S1_PA_chymotrypsin"/>
</dbReference>
<dbReference type="GO" id="GO:0004252">
    <property type="term" value="F:serine-type endopeptidase activity"/>
    <property type="evidence" value="ECO:0007669"/>
    <property type="project" value="InterPro"/>
</dbReference>
<dbReference type="GO" id="GO:0006508">
    <property type="term" value="P:proteolysis"/>
    <property type="evidence" value="ECO:0007669"/>
    <property type="project" value="InterPro"/>
</dbReference>
<proteinExistence type="inferred from homology"/>
<keyword evidence="5" id="KW-1185">Reference proteome</keyword>